<feature type="transmembrane region" description="Helical" evidence="6">
    <location>
        <begin position="20"/>
        <end position="41"/>
    </location>
</feature>
<feature type="transmembrane region" description="Helical" evidence="6">
    <location>
        <begin position="149"/>
        <end position="170"/>
    </location>
</feature>
<feature type="transmembrane region" description="Helical" evidence="6">
    <location>
        <begin position="61"/>
        <end position="82"/>
    </location>
</feature>
<evidence type="ECO:0000256" key="5">
    <source>
        <dbReference type="PROSITE-ProRule" id="PRU00205"/>
    </source>
</evidence>
<feature type="transmembrane region" description="Helical" evidence="6">
    <location>
        <begin position="223"/>
        <end position="241"/>
    </location>
</feature>
<evidence type="ECO:0000256" key="6">
    <source>
        <dbReference type="SAM" id="Phobius"/>
    </source>
</evidence>
<feature type="transmembrane region" description="Helical" evidence="6">
    <location>
        <begin position="182"/>
        <end position="203"/>
    </location>
</feature>
<protein>
    <submittedName>
        <fullName evidence="8">DUF887-domain-containing protein</fullName>
    </submittedName>
</protein>
<accession>A0A1X0S8T4</accession>
<evidence type="ECO:0000256" key="4">
    <source>
        <dbReference type="ARBA" id="ARBA00023136"/>
    </source>
</evidence>
<evidence type="ECO:0000313" key="9">
    <source>
        <dbReference type="Proteomes" id="UP000242381"/>
    </source>
</evidence>
<keyword evidence="2 5" id="KW-0812">Transmembrane</keyword>
<proteinExistence type="predicted"/>
<dbReference type="InterPro" id="IPR050846">
    <property type="entry name" value="TLCD"/>
</dbReference>
<comment type="subcellular location">
    <subcellularLocation>
        <location evidence="1">Membrane</location>
        <topology evidence="1">Multi-pass membrane protein</topology>
    </subcellularLocation>
</comment>
<feature type="transmembrane region" description="Helical" evidence="6">
    <location>
        <begin position="126"/>
        <end position="143"/>
    </location>
</feature>
<dbReference type="PANTHER" id="PTHR13439">
    <property type="entry name" value="CT120 PROTEIN"/>
    <property type="match status" value="1"/>
</dbReference>
<dbReference type="AlphaFoldDB" id="A0A1X0S8T4"/>
<dbReference type="GO" id="GO:0055088">
    <property type="term" value="P:lipid homeostasis"/>
    <property type="evidence" value="ECO:0007669"/>
    <property type="project" value="TreeGrafter"/>
</dbReference>
<dbReference type="VEuPathDB" id="FungiDB:BCV72DRAFT_99781"/>
<dbReference type="GO" id="GO:0016020">
    <property type="term" value="C:membrane"/>
    <property type="evidence" value="ECO:0007669"/>
    <property type="project" value="UniProtKB-SubCell"/>
</dbReference>
<dbReference type="PANTHER" id="PTHR13439:SF0">
    <property type="entry name" value="TOPOISOMERASE I DAMAGE AFFECTED PROTEIN 4"/>
    <property type="match status" value="1"/>
</dbReference>
<evidence type="ECO:0000259" key="7">
    <source>
        <dbReference type="PROSITE" id="PS50922"/>
    </source>
</evidence>
<dbReference type="InterPro" id="IPR006634">
    <property type="entry name" value="TLC-dom"/>
</dbReference>
<keyword evidence="4 5" id="KW-0472">Membrane</keyword>
<evidence type="ECO:0000256" key="1">
    <source>
        <dbReference type="ARBA" id="ARBA00004141"/>
    </source>
</evidence>
<dbReference type="EMBL" id="KV921290">
    <property type="protein sequence ID" value="ORE20682.1"/>
    <property type="molecule type" value="Genomic_DNA"/>
</dbReference>
<organism evidence="8 9">
    <name type="scientific">Rhizopus microsporus</name>
    <dbReference type="NCBI Taxonomy" id="58291"/>
    <lineage>
        <taxon>Eukaryota</taxon>
        <taxon>Fungi</taxon>
        <taxon>Fungi incertae sedis</taxon>
        <taxon>Mucoromycota</taxon>
        <taxon>Mucoromycotina</taxon>
        <taxon>Mucoromycetes</taxon>
        <taxon>Mucorales</taxon>
        <taxon>Mucorineae</taxon>
        <taxon>Rhizopodaceae</taxon>
        <taxon>Rhizopus</taxon>
    </lineage>
</organism>
<gene>
    <name evidence="8" type="ORF">BCV71DRAFT_261836</name>
</gene>
<dbReference type="OMA" id="HANNHTD"/>
<evidence type="ECO:0000313" key="8">
    <source>
        <dbReference type="EMBL" id="ORE20682.1"/>
    </source>
</evidence>
<keyword evidence="3 6" id="KW-1133">Transmembrane helix</keyword>
<reference evidence="8 9" key="1">
    <citation type="journal article" date="2016" name="Proc. Natl. Acad. Sci. U.S.A.">
        <title>Lipid metabolic changes in an early divergent fungus govern the establishment of a mutualistic symbiosis with endobacteria.</title>
        <authorList>
            <person name="Lastovetsky O.A."/>
            <person name="Gaspar M.L."/>
            <person name="Mondo S.J."/>
            <person name="LaButti K.M."/>
            <person name="Sandor L."/>
            <person name="Grigoriev I.V."/>
            <person name="Henry S.A."/>
            <person name="Pawlowska T.E."/>
        </authorList>
    </citation>
    <scope>NUCLEOTIDE SEQUENCE [LARGE SCALE GENOMIC DNA]</scope>
    <source>
        <strain evidence="8 9">ATCC 11559</strain>
    </source>
</reference>
<dbReference type="Pfam" id="PF03798">
    <property type="entry name" value="TRAM_LAG1_CLN8"/>
    <property type="match status" value="1"/>
</dbReference>
<feature type="domain" description="TLC" evidence="7">
    <location>
        <begin position="56"/>
        <end position="253"/>
    </location>
</feature>
<sequence length="267" mass="31455">MNAPFYQLLDQLSLSTLKYHWQSVLISAMFFTIVYEISRILSPVLFPKTFQFFKGYNAPNWHIHVVSTVHCIAVVIGSFFILFDNSLEHDRVFGYTKWAADIYSISCGYFLWDTITAIYFYKDQGISMVLHGIASFSVFIFSFRPFVNYYGAIFLMYELSTIFLNFHWFMDKIGWSGSRIQLINGVVLLLTFFGARVVFGTVMSVKMWIDIYAVKDHVPLRYWIVYGSANFATSCLNFWWFSRMIKMLRKRFPQQHQQEVVTIKEKQ</sequence>
<evidence type="ECO:0000256" key="2">
    <source>
        <dbReference type="ARBA" id="ARBA00022692"/>
    </source>
</evidence>
<dbReference type="PROSITE" id="PS50922">
    <property type="entry name" value="TLC"/>
    <property type="match status" value="1"/>
</dbReference>
<dbReference type="Proteomes" id="UP000242381">
    <property type="component" value="Unassembled WGS sequence"/>
</dbReference>
<dbReference type="GO" id="GO:0005783">
    <property type="term" value="C:endoplasmic reticulum"/>
    <property type="evidence" value="ECO:0007669"/>
    <property type="project" value="TreeGrafter"/>
</dbReference>
<dbReference type="SMART" id="SM00724">
    <property type="entry name" value="TLC"/>
    <property type="match status" value="1"/>
</dbReference>
<evidence type="ECO:0000256" key="3">
    <source>
        <dbReference type="ARBA" id="ARBA00022989"/>
    </source>
</evidence>
<feature type="transmembrane region" description="Helical" evidence="6">
    <location>
        <begin position="102"/>
        <end position="121"/>
    </location>
</feature>
<name>A0A1X0S8T4_RHIZD</name>